<dbReference type="EMBL" id="JAWDJO010000269">
    <property type="protein sequence ID" value="KAL1888258.1"/>
    <property type="molecule type" value="Genomic_DNA"/>
</dbReference>
<feature type="compositionally biased region" description="Low complexity" evidence="11">
    <location>
        <begin position="355"/>
        <end position="372"/>
    </location>
</feature>
<dbReference type="PANTHER" id="PTHR47428:SF1">
    <property type="entry name" value="REGULATORY PROTEIN MIG1-RELATED"/>
    <property type="match status" value="1"/>
</dbReference>
<keyword evidence="4 10" id="KW-0863">Zinc-finger</keyword>
<organism evidence="13 14">
    <name type="scientific">Ceratocystis pirilliformis</name>
    <dbReference type="NCBI Taxonomy" id="259994"/>
    <lineage>
        <taxon>Eukaryota</taxon>
        <taxon>Fungi</taxon>
        <taxon>Dikarya</taxon>
        <taxon>Ascomycota</taxon>
        <taxon>Pezizomycotina</taxon>
        <taxon>Sordariomycetes</taxon>
        <taxon>Hypocreomycetidae</taxon>
        <taxon>Microascales</taxon>
        <taxon>Ceratocystidaceae</taxon>
        <taxon>Ceratocystis</taxon>
    </lineage>
</organism>
<feature type="compositionally biased region" description="Polar residues" evidence="11">
    <location>
        <begin position="424"/>
        <end position="436"/>
    </location>
</feature>
<feature type="compositionally biased region" description="Basic and acidic residues" evidence="11">
    <location>
        <begin position="327"/>
        <end position="338"/>
    </location>
</feature>
<keyword evidence="7" id="KW-0804">Transcription</keyword>
<dbReference type="InterPro" id="IPR036236">
    <property type="entry name" value="Znf_C2H2_sf"/>
</dbReference>
<dbReference type="SUPFAM" id="SSF57667">
    <property type="entry name" value="beta-beta-alpha zinc fingers"/>
    <property type="match status" value="1"/>
</dbReference>
<feature type="compositionally biased region" description="Polar residues" evidence="11">
    <location>
        <begin position="70"/>
        <end position="80"/>
    </location>
</feature>
<comment type="caution">
    <text evidence="13">The sequence shown here is derived from an EMBL/GenBank/DDBJ whole genome shotgun (WGS) entry which is preliminary data.</text>
</comment>
<feature type="compositionally biased region" description="Basic and acidic residues" evidence="11">
    <location>
        <begin position="134"/>
        <end position="143"/>
    </location>
</feature>
<evidence type="ECO:0000259" key="12">
    <source>
        <dbReference type="PROSITE" id="PS50157"/>
    </source>
</evidence>
<gene>
    <name evidence="13" type="ORF">Cpir12675_006240</name>
</gene>
<feature type="compositionally biased region" description="Low complexity" evidence="11">
    <location>
        <begin position="480"/>
        <end position="489"/>
    </location>
</feature>
<feature type="region of interest" description="Disordered" evidence="11">
    <location>
        <begin position="324"/>
        <end position="396"/>
    </location>
</feature>
<keyword evidence="5" id="KW-0862">Zinc</keyword>
<feature type="region of interest" description="Disordered" evidence="11">
    <location>
        <begin position="411"/>
        <end position="437"/>
    </location>
</feature>
<dbReference type="Pfam" id="PF00096">
    <property type="entry name" value="zf-C2H2"/>
    <property type="match status" value="2"/>
</dbReference>
<keyword evidence="8" id="KW-0539">Nucleus</keyword>
<reference evidence="13 14" key="1">
    <citation type="journal article" date="2024" name="IMA Fungus">
        <title>IMA Genome - F19 : A genome assembly and annotation guide to empower mycologists, including annotated draft genome sequences of Ceratocystis pirilliformis, Diaporthe australafricana, Fusarium ophioides, Paecilomyces lecythidis, and Sporothrix stenoceras.</title>
        <authorList>
            <person name="Aylward J."/>
            <person name="Wilson A.M."/>
            <person name="Visagie C.M."/>
            <person name="Spraker J."/>
            <person name="Barnes I."/>
            <person name="Buitendag C."/>
            <person name="Ceriani C."/>
            <person name="Del Mar Angel L."/>
            <person name="du Plessis D."/>
            <person name="Fuchs T."/>
            <person name="Gasser K."/>
            <person name="Kramer D."/>
            <person name="Li W."/>
            <person name="Munsamy K."/>
            <person name="Piso A."/>
            <person name="Price J.L."/>
            <person name="Sonnekus B."/>
            <person name="Thomas C."/>
            <person name="van der Nest A."/>
            <person name="van Dijk A."/>
            <person name="van Heerden A."/>
            <person name="van Vuuren N."/>
            <person name="Yilmaz N."/>
            <person name="Duong T.A."/>
            <person name="van der Merwe N.A."/>
            <person name="Wingfield M.J."/>
            <person name="Wingfield B.D."/>
        </authorList>
    </citation>
    <scope>NUCLEOTIDE SEQUENCE [LARGE SCALE GENOMIC DNA]</scope>
    <source>
        <strain evidence="13 14">CMW 12675</strain>
    </source>
</reference>
<evidence type="ECO:0000313" key="13">
    <source>
        <dbReference type="EMBL" id="KAL1888258.1"/>
    </source>
</evidence>
<evidence type="ECO:0000256" key="7">
    <source>
        <dbReference type="ARBA" id="ARBA00023163"/>
    </source>
</evidence>
<evidence type="ECO:0000256" key="9">
    <source>
        <dbReference type="ARBA" id="ARBA00038023"/>
    </source>
</evidence>
<feature type="non-terminal residue" evidence="13">
    <location>
        <position position="1"/>
    </location>
</feature>
<evidence type="ECO:0000256" key="1">
    <source>
        <dbReference type="ARBA" id="ARBA00004123"/>
    </source>
</evidence>
<dbReference type="PANTHER" id="PTHR47428">
    <property type="entry name" value="REGULATORY PROTEIN MIG1-RELATED"/>
    <property type="match status" value="1"/>
</dbReference>
<dbReference type="SMART" id="SM00355">
    <property type="entry name" value="ZnF_C2H2"/>
    <property type="match status" value="2"/>
</dbReference>
<dbReference type="Gene3D" id="3.30.160.60">
    <property type="entry name" value="Classic Zinc Finger"/>
    <property type="match status" value="2"/>
</dbReference>
<evidence type="ECO:0000256" key="5">
    <source>
        <dbReference type="ARBA" id="ARBA00022833"/>
    </source>
</evidence>
<dbReference type="PROSITE" id="PS50157">
    <property type="entry name" value="ZINC_FINGER_C2H2_2"/>
    <property type="match status" value="2"/>
</dbReference>
<dbReference type="InterPro" id="IPR051007">
    <property type="entry name" value="creA/MIG_C2H2-ZnF"/>
</dbReference>
<keyword evidence="14" id="KW-1185">Reference proteome</keyword>
<comment type="subcellular location">
    <subcellularLocation>
        <location evidence="1">Nucleus</location>
    </subcellularLocation>
</comment>
<feature type="region of interest" description="Disordered" evidence="11">
    <location>
        <begin position="134"/>
        <end position="222"/>
    </location>
</feature>
<proteinExistence type="inferred from homology"/>
<sequence>LRSSFYCISRASSLTSSDSASLSLPRSSALTAVLMKRNSSAVDFSNLLHPNNSGPSSSASSTNNSGASTPLSEMSSNPPISTLLKPNGPLAKAAKAAQTTEAKPASATTELPRPYKCTMCDKAFHRLEHQSRHIRTHTGEKPHVCQHPGCTKRFSRSDELTRHSRIHKNPKPREAGAARNQQKQQQQQAQSQMGPDSMMPPPASRTINSAPGSAIVSPNVSPPHNASMLAQYSSTLNPYNRGVITTSTSHIDMSMLAQAAQHVEPIPTSRSASNLQSMLNSNSATRNTFFAHNNSLSSRSNFGHSNFGSGSGFSNLGLAPYHMSRSSAHDEHSEDHSSHYGYRPLKRSRPNSPYSTAPSSPTFSHSSLSPTPDQTPIATPAQSPRISAYQMADSQASNHLPVIHKQSLNQRTPALPPMEPPQPTLQSSSHAHNSVQLPPRRTGVSLVEIINRTDASQRKLPVPLTTHTGLVPVRELFAESSTSSYAQSSRPANQWPSDL</sequence>
<feature type="region of interest" description="Disordered" evidence="11">
    <location>
        <begin position="45"/>
        <end position="109"/>
    </location>
</feature>
<feature type="domain" description="C2H2-type" evidence="12">
    <location>
        <begin position="115"/>
        <end position="142"/>
    </location>
</feature>
<feature type="compositionally biased region" description="Low complexity" evidence="11">
    <location>
        <begin position="181"/>
        <end position="192"/>
    </location>
</feature>
<evidence type="ECO:0000256" key="11">
    <source>
        <dbReference type="SAM" id="MobiDB-lite"/>
    </source>
</evidence>
<keyword evidence="2" id="KW-0479">Metal-binding</keyword>
<dbReference type="Proteomes" id="UP001583280">
    <property type="component" value="Unassembled WGS sequence"/>
</dbReference>
<accession>A0ABR3YJ97</accession>
<evidence type="ECO:0000256" key="2">
    <source>
        <dbReference type="ARBA" id="ARBA00022723"/>
    </source>
</evidence>
<evidence type="ECO:0000256" key="3">
    <source>
        <dbReference type="ARBA" id="ARBA00022737"/>
    </source>
</evidence>
<evidence type="ECO:0000256" key="10">
    <source>
        <dbReference type="PROSITE-ProRule" id="PRU00042"/>
    </source>
</evidence>
<protein>
    <recommendedName>
        <fullName evidence="12">C2H2-type domain-containing protein</fullName>
    </recommendedName>
</protein>
<evidence type="ECO:0000256" key="6">
    <source>
        <dbReference type="ARBA" id="ARBA00023015"/>
    </source>
</evidence>
<evidence type="ECO:0000313" key="14">
    <source>
        <dbReference type="Proteomes" id="UP001583280"/>
    </source>
</evidence>
<keyword evidence="6" id="KW-0805">Transcription regulation</keyword>
<dbReference type="InterPro" id="IPR013087">
    <property type="entry name" value="Znf_C2H2_type"/>
</dbReference>
<feature type="region of interest" description="Disordered" evidence="11">
    <location>
        <begin position="478"/>
        <end position="499"/>
    </location>
</feature>
<name>A0ABR3YJ97_9PEZI</name>
<feature type="compositionally biased region" description="Low complexity" evidence="11">
    <location>
        <begin position="91"/>
        <end position="105"/>
    </location>
</feature>
<feature type="compositionally biased region" description="Polar residues" evidence="11">
    <location>
        <begin position="374"/>
        <end position="385"/>
    </location>
</feature>
<feature type="compositionally biased region" description="Pro residues" evidence="11">
    <location>
        <begin position="414"/>
        <end position="423"/>
    </location>
</feature>
<evidence type="ECO:0000256" key="8">
    <source>
        <dbReference type="ARBA" id="ARBA00023242"/>
    </source>
</evidence>
<keyword evidence="3" id="KW-0677">Repeat</keyword>
<feature type="compositionally biased region" description="Polar residues" evidence="11">
    <location>
        <begin position="205"/>
        <end position="222"/>
    </location>
</feature>
<feature type="domain" description="C2H2-type" evidence="12">
    <location>
        <begin position="143"/>
        <end position="172"/>
    </location>
</feature>
<evidence type="ECO:0000256" key="4">
    <source>
        <dbReference type="ARBA" id="ARBA00022771"/>
    </source>
</evidence>
<feature type="compositionally biased region" description="Polar residues" evidence="11">
    <location>
        <begin position="490"/>
        <end position="499"/>
    </location>
</feature>
<comment type="similarity">
    <text evidence="9">Belongs to the creA/MIG C2H2-type zinc-finger protein family.</text>
</comment>
<dbReference type="PROSITE" id="PS00028">
    <property type="entry name" value="ZINC_FINGER_C2H2_1"/>
    <property type="match status" value="2"/>
</dbReference>
<feature type="compositionally biased region" description="Low complexity" evidence="11">
    <location>
        <begin position="50"/>
        <end position="69"/>
    </location>
</feature>